<dbReference type="InterPro" id="IPR010419">
    <property type="entry name" value="CO_DH_gsu"/>
</dbReference>
<dbReference type="OrthoDB" id="9808623at2"/>
<gene>
    <name evidence="1" type="ORF">SAMN05444164_3467</name>
</gene>
<dbReference type="PANTHER" id="PTHR38588">
    <property type="entry name" value="BLL0334 PROTEIN"/>
    <property type="match status" value="1"/>
</dbReference>
<dbReference type="InterPro" id="IPR023393">
    <property type="entry name" value="START-like_dom_sf"/>
</dbReference>
<proteinExistence type="predicted"/>
<dbReference type="Gene3D" id="3.30.530.20">
    <property type="match status" value="1"/>
</dbReference>
<reference evidence="1 2" key="1">
    <citation type="submission" date="2016-10" db="EMBL/GenBank/DDBJ databases">
        <authorList>
            <person name="de Groot N.N."/>
        </authorList>
    </citation>
    <scope>NUCLEOTIDE SEQUENCE [LARGE SCALE GENOMIC DNA]</scope>
    <source>
        <strain evidence="1 2">MT12</strain>
    </source>
</reference>
<name>A0A1H4XC31_9BRAD</name>
<evidence type="ECO:0000313" key="2">
    <source>
        <dbReference type="Proteomes" id="UP000198992"/>
    </source>
</evidence>
<protein>
    <submittedName>
        <fullName evidence="1">Carbon monoxide dehydrogenase subunit G</fullName>
    </submittedName>
</protein>
<dbReference type="AlphaFoldDB" id="A0A1H4XC31"/>
<dbReference type="Pfam" id="PF06240">
    <property type="entry name" value="COXG"/>
    <property type="match status" value="1"/>
</dbReference>
<evidence type="ECO:0000313" key="1">
    <source>
        <dbReference type="EMBL" id="SED03159.1"/>
    </source>
</evidence>
<accession>A0A1H4XC31</accession>
<organism evidence="1 2">
    <name type="scientific">Bradyrhizobium erythrophlei</name>
    <dbReference type="NCBI Taxonomy" id="1437360"/>
    <lineage>
        <taxon>Bacteria</taxon>
        <taxon>Pseudomonadati</taxon>
        <taxon>Pseudomonadota</taxon>
        <taxon>Alphaproteobacteria</taxon>
        <taxon>Hyphomicrobiales</taxon>
        <taxon>Nitrobacteraceae</taxon>
        <taxon>Bradyrhizobium</taxon>
    </lineage>
</organism>
<dbReference type="PANTHER" id="PTHR38588:SF1">
    <property type="entry name" value="BLL0334 PROTEIN"/>
    <property type="match status" value="1"/>
</dbReference>
<dbReference type="EMBL" id="FNTH01000001">
    <property type="protein sequence ID" value="SED03159.1"/>
    <property type="molecule type" value="Genomic_DNA"/>
</dbReference>
<dbReference type="SUPFAM" id="SSF55961">
    <property type="entry name" value="Bet v1-like"/>
    <property type="match status" value="1"/>
</dbReference>
<dbReference type="Proteomes" id="UP000198992">
    <property type="component" value="Unassembled WGS sequence"/>
</dbReference>
<sequence>MEFHMSMVVPAAPEDLWKTLIDVPSISSCIPGCENVEEIARLESYKATVKQKIGPFKVEVPAEILVESVTEPSHVRTRAMGRDKITGTRLAVVLDVSVIPEVSGSKLAVDAKVDIQGRLATMGLGIIKRRVDQNFEEFETRLKNLLGAA</sequence>